<dbReference type="SUPFAM" id="SSF50630">
    <property type="entry name" value="Acid proteases"/>
    <property type="match status" value="1"/>
</dbReference>
<feature type="repeat" description="TPR" evidence="3">
    <location>
        <begin position="134"/>
        <end position="167"/>
    </location>
</feature>
<keyword evidence="2 3" id="KW-0802">TPR repeat</keyword>
<dbReference type="Gene3D" id="1.25.40.10">
    <property type="entry name" value="Tetratricopeptide repeat domain"/>
    <property type="match status" value="6"/>
</dbReference>
<keyword evidence="1" id="KW-0677">Repeat</keyword>
<name>A0A1M6SHR7_XYLRU</name>
<keyword evidence="5" id="KW-0378">Hydrolase</keyword>
<feature type="repeat" description="TPR" evidence="3">
    <location>
        <begin position="100"/>
        <end position="133"/>
    </location>
</feature>
<feature type="chain" id="PRO_5012093432" evidence="4">
    <location>
        <begin position="21"/>
        <end position="679"/>
    </location>
</feature>
<dbReference type="PANTHER" id="PTHR44858">
    <property type="entry name" value="TETRATRICOPEPTIDE REPEAT PROTEIN 6"/>
    <property type="match status" value="1"/>
</dbReference>
<keyword evidence="4" id="KW-0732">Signal</keyword>
<feature type="repeat" description="TPR" evidence="3">
    <location>
        <begin position="300"/>
        <end position="333"/>
    </location>
</feature>
<dbReference type="PROSITE" id="PS50005">
    <property type="entry name" value="TPR"/>
    <property type="match status" value="5"/>
</dbReference>
<accession>A0A1M6SHR7</accession>
<organism evidence="5 6">
    <name type="scientific">Xylanibacter ruminicola</name>
    <name type="common">Prevotella ruminicola</name>
    <dbReference type="NCBI Taxonomy" id="839"/>
    <lineage>
        <taxon>Bacteria</taxon>
        <taxon>Pseudomonadati</taxon>
        <taxon>Bacteroidota</taxon>
        <taxon>Bacteroidia</taxon>
        <taxon>Bacteroidales</taxon>
        <taxon>Prevotellaceae</taxon>
        <taxon>Xylanibacter</taxon>
    </lineage>
</organism>
<sequence>MKSKLLFIICFLCCIDAAMSQNVKRPDSYNYQRGVEAIQNDNPQEALEYLNKDISENPKNGYSFSWIAMIRLQNEEYGKALTAADLAIKYLPKKDTEYVIFAYSTRANVYLCLEDTIKAMSDYTTAIRIKPDQSSLYDKRAQIYFEQEKYELSDADYRKMTELNPGDVMGYMGLGRNALRQHHLDDAISQFNHVVKLEDRYSSGYSFRAEAELEKEMWNEATNDLIAAMQCEWDKKAVYHMTGLKEPAFTMMVSKLKIQAAKAPNENTWSYLAGLMYEQDKKYNKAIELYKDANKKDASPSIYRRISDCYYELGAYDDALRNINQSLNIDSTDLSNMAKKANIYYEMGDAKSAIAEWDKVLTLQPEYGFGYYRRGWFKELDGDMDGAIEDLSMAIVLDPEESYAYVSRGDVYQKQGKTQLAEADFKKVIELEDSPEKYSCVHYAYQGLGMYDKAVEAIDSIIARDEDRSGSYYDAACLYSRMKDKDNALKCLEKSLELGYMRFAHIERDFDMDFIRSTEEYKALIHKYKTAHEQSINSDSGSASNKEMVTTEVPFTKESGICKVKCNVNGLPLHFVFDTGASDVTISMVEATFMMKNGYLNGNDVVGSQRYMDANGDVSVGTIVNIKTVNFGGLELNNVRASVVRNQKAPLLLGQSVLGRLGKIEIDNSKNVLKITHSK</sequence>
<evidence type="ECO:0000313" key="5">
    <source>
        <dbReference type="EMBL" id="SHK44225.1"/>
    </source>
</evidence>
<dbReference type="Proteomes" id="UP000184130">
    <property type="component" value="Unassembled WGS sequence"/>
</dbReference>
<dbReference type="Gene3D" id="2.40.70.10">
    <property type="entry name" value="Acid Proteases"/>
    <property type="match status" value="1"/>
</dbReference>
<proteinExistence type="predicted"/>
<dbReference type="InterPro" id="IPR021109">
    <property type="entry name" value="Peptidase_aspartic_dom_sf"/>
</dbReference>
<protein>
    <submittedName>
        <fullName evidence="5">Clan AA aspartic protease, TIGR02281 family</fullName>
    </submittedName>
</protein>
<gene>
    <name evidence="5" type="ORF">SAMN05216463_103194</name>
</gene>
<evidence type="ECO:0000256" key="1">
    <source>
        <dbReference type="ARBA" id="ARBA00022737"/>
    </source>
</evidence>
<dbReference type="CDD" id="cd05483">
    <property type="entry name" value="retropepsin_like_bacteria"/>
    <property type="match status" value="1"/>
</dbReference>
<dbReference type="InterPro" id="IPR034122">
    <property type="entry name" value="Retropepsin-like_bacterial"/>
</dbReference>
<dbReference type="OrthoDB" id="947490at2"/>
<evidence type="ECO:0000313" key="6">
    <source>
        <dbReference type="Proteomes" id="UP000184130"/>
    </source>
</evidence>
<reference evidence="5 6" key="1">
    <citation type="submission" date="2016-11" db="EMBL/GenBank/DDBJ databases">
        <authorList>
            <person name="Jaros S."/>
            <person name="Januszkiewicz K."/>
            <person name="Wedrychowicz H."/>
        </authorList>
    </citation>
    <scope>NUCLEOTIDE SEQUENCE [LARGE SCALE GENOMIC DNA]</scope>
    <source>
        <strain evidence="5 6">KHT3</strain>
    </source>
</reference>
<dbReference type="Pfam" id="PF13975">
    <property type="entry name" value="gag-asp_proteas"/>
    <property type="match status" value="1"/>
</dbReference>
<keyword evidence="5" id="KW-0645">Protease</keyword>
<dbReference type="InterPro" id="IPR050498">
    <property type="entry name" value="Ycf3"/>
</dbReference>
<evidence type="ECO:0000256" key="3">
    <source>
        <dbReference type="PROSITE-ProRule" id="PRU00339"/>
    </source>
</evidence>
<dbReference type="PROSITE" id="PS00141">
    <property type="entry name" value="ASP_PROTEASE"/>
    <property type="match status" value="1"/>
</dbReference>
<dbReference type="Pfam" id="PF13432">
    <property type="entry name" value="TPR_16"/>
    <property type="match status" value="1"/>
</dbReference>
<dbReference type="SUPFAM" id="SSF48452">
    <property type="entry name" value="TPR-like"/>
    <property type="match status" value="2"/>
</dbReference>
<dbReference type="InterPro" id="IPR019734">
    <property type="entry name" value="TPR_rpt"/>
</dbReference>
<feature type="repeat" description="TPR" evidence="3">
    <location>
        <begin position="334"/>
        <end position="367"/>
    </location>
</feature>
<feature type="repeat" description="TPR" evidence="3">
    <location>
        <begin position="402"/>
        <end position="435"/>
    </location>
</feature>
<evidence type="ECO:0000256" key="2">
    <source>
        <dbReference type="ARBA" id="ARBA00022803"/>
    </source>
</evidence>
<dbReference type="GO" id="GO:0004190">
    <property type="term" value="F:aspartic-type endopeptidase activity"/>
    <property type="evidence" value="ECO:0007669"/>
    <property type="project" value="InterPro"/>
</dbReference>
<dbReference type="Pfam" id="PF13181">
    <property type="entry name" value="TPR_8"/>
    <property type="match status" value="3"/>
</dbReference>
<dbReference type="AlphaFoldDB" id="A0A1M6SHR7"/>
<dbReference type="InterPro" id="IPR011990">
    <property type="entry name" value="TPR-like_helical_dom_sf"/>
</dbReference>
<dbReference type="InterPro" id="IPR001969">
    <property type="entry name" value="Aspartic_peptidase_AS"/>
</dbReference>
<dbReference type="NCBIfam" id="NF047558">
    <property type="entry name" value="TPR_END_plus"/>
    <property type="match status" value="1"/>
</dbReference>
<dbReference type="EMBL" id="FRBD01000003">
    <property type="protein sequence ID" value="SHK44225.1"/>
    <property type="molecule type" value="Genomic_DNA"/>
</dbReference>
<evidence type="ECO:0000256" key="4">
    <source>
        <dbReference type="SAM" id="SignalP"/>
    </source>
</evidence>
<feature type="signal peptide" evidence="4">
    <location>
        <begin position="1"/>
        <end position="20"/>
    </location>
</feature>
<dbReference type="SMART" id="SM00028">
    <property type="entry name" value="TPR"/>
    <property type="match status" value="10"/>
</dbReference>
<dbReference type="PANTHER" id="PTHR44858:SF1">
    <property type="entry name" value="UDP-N-ACETYLGLUCOSAMINE--PEPTIDE N-ACETYLGLUCOSAMINYLTRANSFERASE SPINDLY-RELATED"/>
    <property type="match status" value="1"/>
</dbReference>
<dbReference type="GO" id="GO:0006508">
    <property type="term" value="P:proteolysis"/>
    <property type="evidence" value="ECO:0007669"/>
    <property type="project" value="UniProtKB-KW"/>
</dbReference>